<keyword evidence="1" id="KW-0812">Transmembrane</keyword>
<proteinExistence type="predicted"/>
<dbReference type="AlphaFoldDB" id="A0A382J6Z0"/>
<keyword evidence="1" id="KW-0472">Membrane</keyword>
<keyword evidence="1" id="KW-1133">Transmembrane helix</keyword>
<evidence type="ECO:0000313" key="2">
    <source>
        <dbReference type="EMBL" id="SVC07379.1"/>
    </source>
</evidence>
<name>A0A382J6Z0_9ZZZZ</name>
<accession>A0A382J6Z0</accession>
<evidence type="ECO:0000256" key="1">
    <source>
        <dbReference type="SAM" id="Phobius"/>
    </source>
</evidence>
<organism evidence="2">
    <name type="scientific">marine metagenome</name>
    <dbReference type="NCBI Taxonomy" id="408172"/>
    <lineage>
        <taxon>unclassified sequences</taxon>
        <taxon>metagenomes</taxon>
        <taxon>ecological metagenomes</taxon>
    </lineage>
</organism>
<feature type="non-terminal residue" evidence="2">
    <location>
        <position position="83"/>
    </location>
</feature>
<reference evidence="2" key="1">
    <citation type="submission" date="2018-05" db="EMBL/GenBank/DDBJ databases">
        <authorList>
            <person name="Lanie J.A."/>
            <person name="Ng W.-L."/>
            <person name="Kazmierczak K.M."/>
            <person name="Andrzejewski T.M."/>
            <person name="Davidsen T.M."/>
            <person name="Wayne K.J."/>
            <person name="Tettelin H."/>
            <person name="Glass J.I."/>
            <person name="Rusch D."/>
            <person name="Podicherti R."/>
            <person name="Tsui H.-C.T."/>
            <person name="Winkler M.E."/>
        </authorList>
    </citation>
    <scope>NUCLEOTIDE SEQUENCE</scope>
</reference>
<gene>
    <name evidence="2" type="ORF">METZ01_LOCUS260233</name>
</gene>
<dbReference type="EMBL" id="UINC01072029">
    <property type="protein sequence ID" value="SVC07379.1"/>
    <property type="molecule type" value="Genomic_DNA"/>
</dbReference>
<sequence length="83" mass="9098">MTSADIWVLLAAFFVSVEDVGHVAVALSLPVGIILLGFFTRRAGWFQAEADASLTTLTIRLLYPCFILGHLTEHEALENPINL</sequence>
<feature type="transmembrane region" description="Helical" evidence="1">
    <location>
        <begin position="20"/>
        <end position="39"/>
    </location>
</feature>
<protein>
    <submittedName>
        <fullName evidence="2">Uncharacterized protein</fullName>
    </submittedName>
</protein>